<dbReference type="Pfam" id="PF17774">
    <property type="entry name" value="YlmH_RBD"/>
    <property type="match status" value="1"/>
</dbReference>
<dbReference type="InterPro" id="IPR012677">
    <property type="entry name" value="Nucleotide-bd_a/b_plait_sf"/>
</dbReference>
<evidence type="ECO:0000313" key="3">
    <source>
        <dbReference type="EMBL" id="MBB6511371.1"/>
    </source>
</evidence>
<dbReference type="Pfam" id="PF21278">
    <property type="entry name" value="YlmH_1st"/>
    <property type="match status" value="1"/>
</dbReference>
<dbReference type="GO" id="GO:0003723">
    <property type="term" value="F:RNA binding"/>
    <property type="evidence" value="ECO:0007669"/>
    <property type="project" value="UniProtKB-KW"/>
</dbReference>
<keyword evidence="1" id="KW-0694">RNA-binding</keyword>
<name>A0A841RFK9_9BACI</name>
<dbReference type="SMART" id="SM00363">
    <property type="entry name" value="S4"/>
    <property type="match status" value="1"/>
</dbReference>
<gene>
    <name evidence="3" type="ORF">GGQ92_000138</name>
</gene>
<dbReference type="InterPro" id="IPR040591">
    <property type="entry name" value="RqcP2_RBD"/>
</dbReference>
<evidence type="ECO:0000313" key="4">
    <source>
        <dbReference type="Proteomes" id="UP000572212"/>
    </source>
</evidence>
<dbReference type="EMBL" id="JACHON010000001">
    <property type="protein sequence ID" value="MBB6511371.1"/>
    <property type="molecule type" value="Genomic_DNA"/>
</dbReference>
<protein>
    <submittedName>
        <fullName evidence="3">RNA-binding protein YlmH</fullName>
    </submittedName>
</protein>
<evidence type="ECO:0000256" key="1">
    <source>
        <dbReference type="PROSITE-ProRule" id="PRU00182"/>
    </source>
</evidence>
<evidence type="ECO:0000259" key="2">
    <source>
        <dbReference type="SMART" id="SM00363"/>
    </source>
</evidence>
<organism evidence="3 4">
    <name type="scientific">Gracilibacillus halotolerans</name>
    <dbReference type="NCBI Taxonomy" id="74386"/>
    <lineage>
        <taxon>Bacteria</taxon>
        <taxon>Bacillati</taxon>
        <taxon>Bacillota</taxon>
        <taxon>Bacilli</taxon>
        <taxon>Bacillales</taxon>
        <taxon>Bacillaceae</taxon>
        <taxon>Gracilibacillus</taxon>
    </lineage>
</organism>
<dbReference type="Pfam" id="PF01479">
    <property type="entry name" value="S4"/>
    <property type="match status" value="1"/>
</dbReference>
<comment type="caution">
    <text evidence="3">The sequence shown here is derived from an EMBL/GenBank/DDBJ whole genome shotgun (WGS) entry which is preliminary data.</text>
</comment>
<dbReference type="InterPro" id="IPR002942">
    <property type="entry name" value="S4_RNA-bd"/>
</dbReference>
<sequence>MTIYQHFRDDEHPFIDQILSWREEVEQKYAGKLTDFLHPREQKIMQLIIGKDEEWKLDFFGGWNNAERKRAYLYPYYEEISDANFDTELLETTYPEKFVTITHRDVLGAFLSVGIKRKKIGDIMISNGKIQILVSKEITDYLLINVTSIKNANVSFESVPFERMLPKNEMWKESQRTCASLRMDVLIKEIYQVSRQEASQLIKKGLVRVNFQTVDNPAFLMEEEDLISVRGKGRARIKEFHGKTKKDKIRFTFEKLQ</sequence>
<accession>A0A841RFK9</accession>
<dbReference type="AlphaFoldDB" id="A0A841RFK9"/>
<dbReference type="CDD" id="cd00165">
    <property type="entry name" value="S4"/>
    <property type="match status" value="1"/>
</dbReference>
<keyword evidence="4" id="KW-1185">Reference proteome</keyword>
<dbReference type="InterPro" id="IPR036986">
    <property type="entry name" value="S4_RNA-bd_sf"/>
</dbReference>
<dbReference type="PROSITE" id="PS50889">
    <property type="entry name" value="S4"/>
    <property type="match status" value="1"/>
</dbReference>
<proteinExistence type="predicted"/>
<reference evidence="3 4" key="1">
    <citation type="submission" date="2020-08" db="EMBL/GenBank/DDBJ databases">
        <title>Genomic Encyclopedia of Type Strains, Phase IV (KMG-IV): sequencing the most valuable type-strain genomes for metagenomic binning, comparative biology and taxonomic classification.</title>
        <authorList>
            <person name="Goeker M."/>
        </authorList>
    </citation>
    <scope>NUCLEOTIDE SEQUENCE [LARGE SCALE GENOMIC DNA]</scope>
    <source>
        <strain evidence="3 4">DSM 11805</strain>
    </source>
</reference>
<dbReference type="Gene3D" id="3.10.290.10">
    <property type="entry name" value="RNA-binding S4 domain"/>
    <property type="match status" value="1"/>
</dbReference>
<dbReference type="Gene3D" id="3.30.70.330">
    <property type="match status" value="1"/>
</dbReference>
<feature type="domain" description="RNA-binding S4" evidence="2">
    <location>
        <begin position="181"/>
        <end position="243"/>
    </location>
</feature>
<dbReference type="SUPFAM" id="SSF55174">
    <property type="entry name" value="Alpha-L RNA-binding motif"/>
    <property type="match status" value="1"/>
</dbReference>
<dbReference type="RefSeq" id="WP_184243518.1">
    <property type="nucleotide sequence ID" value="NZ_BAAACU010000022.1"/>
</dbReference>
<dbReference type="Proteomes" id="UP000572212">
    <property type="component" value="Unassembled WGS sequence"/>
</dbReference>
<dbReference type="Gene3D" id="3.30.1370.160">
    <property type="match status" value="1"/>
</dbReference>
<dbReference type="InterPro" id="IPR048443">
    <property type="entry name" value="RqcP2_N"/>
</dbReference>